<dbReference type="InterPro" id="IPR003959">
    <property type="entry name" value="ATPase_AAA_core"/>
</dbReference>
<evidence type="ECO:0000256" key="7">
    <source>
        <dbReference type="ARBA" id="ARBA00022723"/>
    </source>
</evidence>
<evidence type="ECO:0000259" key="22">
    <source>
        <dbReference type="SMART" id="SM01347"/>
    </source>
</evidence>
<evidence type="ECO:0000256" key="10">
    <source>
        <dbReference type="ARBA" id="ARBA00022763"/>
    </source>
</evidence>
<comment type="subcellular location">
    <subcellularLocation>
        <location evidence="3">Chromosome</location>
    </subcellularLocation>
    <subcellularLocation>
        <location evidence="2">Nucleus</location>
    </subcellularLocation>
</comment>
<dbReference type="STRING" id="36022.A0A1V2L4D3"/>
<evidence type="ECO:0000256" key="18">
    <source>
        <dbReference type="RuleBase" id="RU003447"/>
    </source>
</evidence>
<dbReference type="SMART" id="SM00382">
    <property type="entry name" value="AAA"/>
    <property type="match status" value="1"/>
</dbReference>
<dbReference type="InterPro" id="IPR041796">
    <property type="entry name" value="Mre11_N"/>
</dbReference>
<evidence type="ECO:0000313" key="23">
    <source>
        <dbReference type="EMBL" id="ONH66733.1"/>
    </source>
</evidence>
<evidence type="ECO:0000256" key="6">
    <source>
        <dbReference type="ARBA" id="ARBA00022722"/>
    </source>
</evidence>
<feature type="compositionally biased region" description="Low complexity" evidence="19">
    <location>
        <begin position="532"/>
        <end position="549"/>
    </location>
</feature>
<keyword evidence="8" id="KW-0547">Nucleotide-binding</keyword>
<keyword evidence="11 18" id="KW-0378">Hydrolase</keyword>
<dbReference type="Pfam" id="PF04152">
    <property type="entry name" value="Mre11_DNA_bind"/>
    <property type="match status" value="1"/>
</dbReference>
<dbReference type="PANTHER" id="PTHR10139">
    <property type="entry name" value="DOUBLE-STRAND BREAK REPAIR PROTEIN MRE11"/>
    <property type="match status" value="1"/>
</dbReference>
<dbReference type="GO" id="GO:0008296">
    <property type="term" value="F:3'-5'-DNA exonuclease activity"/>
    <property type="evidence" value="ECO:0007669"/>
    <property type="project" value="InterPro"/>
</dbReference>
<comment type="similarity">
    <text evidence="4 18">Belongs to the MRE11/RAD32 family.</text>
</comment>
<dbReference type="GO" id="GO:0030145">
    <property type="term" value="F:manganese ion binding"/>
    <property type="evidence" value="ECO:0007669"/>
    <property type="project" value="InterPro"/>
</dbReference>
<dbReference type="InterPro" id="IPR027417">
    <property type="entry name" value="P-loop_NTPase"/>
</dbReference>
<dbReference type="SUPFAM" id="SSF56300">
    <property type="entry name" value="Metallo-dependent phosphatases"/>
    <property type="match status" value="1"/>
</dbReference>
<dbReference type="GO" id="GO:0016887">
    <property type="term" value="F:ATP hydrolysis activity"/>
    <property type="evidence" value="ECO:0007669"/>
    <property type="project" value="InterPro"/>
</dbReference>
<dbReference type="Gene3D" id="1.10.8.60">
    <property type="match status" value="1"/>
</dbReference>
<evidence type="ECO:0000256" key="1">
    <source>
        <dbReference type="ARBA" id="ARBA00001936"/>
    </source>
</evidence>
<evidence type="ECO:0000256" key="4">
    <source>
        <dbReference type="ARBA" id="ARBA00009028"/>
    </source>
</evidence>
<evidence type="ECO:0000256" key="9">
    <source>
        <dbReference type="ARBA" id="ARBA00022759"/>
    </source>
</evidence>
<keyword evidence="14 18" id="KW-0234">DNA repair</keyword>
<dbReference type="InterPro" id="IPR019489">
    <property type="entry name" value="Clp_ATPase_C"/>
</dbReference>
<dbReference type="InterPro" id="IPR007281">
    <property type="entry name" value="Mre11_DNA-bd"/>
</dbReference>
<dbReference type="EMBL" id="MPUK01000006">
    <property type="protein sequence ID" value="ONH66733.1"/>
    <property type="molecule type" value="Genomic_DNA"/>
</dbReference>
<dbReference type="GO" id="GO:0006303">
    <property type="term" value="P:double-strand break repair via nonhomologous end joining"/>
    <property type="evidence" value="ECO:0007669"/>
    <property type="project" value="TreeGrafter"/>
</dbReference>
<keyword evidence="24" id="KW-1185">Reference proteome</keyword>
<keyword evidence="13" id="KW-0067">ATP-binding</keyword>
<organism evidence="23 24">
    <name type="scientific">Cyberlindnera fabianii</name>
    <name type="common">Yeast</name>
    <name type="synonym">Hansenula fabianii</name>
    <dbReference type="NCBI Taxonomy" id="36022"/>
    <lineage>
        <taxon>Eukaryota</taxon>
        <taxon>Fungi</taxon>
        <taxon>Dikarya</taxon>
        <taxon>Ascomycota</taxon>
        <taxon>Saccharomycotina</taxon>
        <taxon>Saccharomycetes</taxon>
        <taxon>Phaffomycetales</taxon>
        <taxon>Phaffomycetaceae</taxon>
        <taxon>Cyberlindnera</taxon>
    </lineage>
</organism>
<evidence type="ECO:0000256" key="17">
    <source>
        <dbReference type="ARBA" id="ARBA00023254"/>
    </source>
</evidence>
<keyword evidence="12 18" id="KW-0269">Exonuclease</keyword>
<dbReference type="PANTHER" id="PTHR10139:SF1">
    <property type="entry name" value="DOUBLE-STRAND BREAK REPAIR PROTEIN MRE11"/>
    <property type="match status" value="1"/>
</dbReference>
<keyword evidence="10 18" id="KW-0227">DNA damage</keyword>
<dbReference type="GO" id="GO:0031573">
    <property type="term" value="P:mitotic intra-S DNA damage checkpoint signaling"/>
    <property type="evidence" value="ECO:0007669"/>
    <property type="project" value="TreeGrafter"/>
</dbReference>
<sequence>MPQLPHVERGPNTLRILVTTDNHVGYNESDPVRGDDSWRTFEEIMNVAKEQDVDMVLQSGDLFHINKPTKKSMYHVMRTLRRTCFGDKPCELEMLSDPSQVFDDGINSVNYEDPNLNISIPVFAISGNHDDASGSGLLSPLDILNVSGMVNHFGRVIQTDQIDITPILLQKGTTKLALYGMASVRDERLFKSFQDKRVKFQRPNVLQDEWFNLMAVHQNHVRRPNTAYLPEHFLPSFLDLVIWGHEHECIPHTVYNANAQFETLQPGSSVATSLSDGEAIEKRVFVININNRDYSLESFKLKTVRPFQMLELSLPTIRELRPGLAYKTEVTQYLISKVEDLIEKSKEDWEAENPDMEPDQMPLPLIRLRVDYSGGYEVENPRRFSNRFVGRVANANTIVQFHKKNDNIASMAKRKNKYVPAIGEDMAENANIETFISDYLKEMELSLLPEKGMNDAIKKFVEKEDKFALKEYVDLELEYEEKGFLENENIDLEDNFKNIMKKIKQERESTTPLEDRVPRSKTSTAKTEKASTKNNTSSRSTKSTKSTTTRNKKKKSDDFVVNSDEEEAVYSEPEEVIERTPSPPRPTRGKGSRGGRGAKATTSRASATKKKKEPTKKAPELTARDAIADLLAQKSTSSSTIPPPRAPSSSQINTVRLINDIKKSIVKIPSPRKLKNYLDNYIVGQETGKRVMSVAVFNHYLRINDKARKLAKKIQERQQKEDDEMYTLRDSVKPHNRSTPEEIAFRLDDEDNDLELSKSNILVLGPSGSGKTLIAKTLARVLNVPFSITDCTQLTQAGYIGEDVELCIERLLVNSEYDVERAEKGIVVLDEIDKLSKPLMGNGVKDVSGEGVQQALLKLIEGTTVQVQVKKPVNKDKDAQNNNTTSKKNEMYHIDTSNILFVLMGAFVGLDEHVVKRVTSNELGKLVEGDYTRHSIRKIEVEDGRQLNSLELVTPQDLTSYGMIPELVGRVPVVTSLDPLNEVDLLSILTEPKNAILAQYQYIFEQFGVKLVVTKDALSMISGLALKEGTGARGLRGIMERLLLDINYECPDSGIQFVLVDSVTVESSKTGKAVARYYARGDLFKFVDDVTAEDAELGKQLKEELLINTEQHSMDK</sequence>
<dbReference type="InterPro" id="IPR003593">
    <property type="entry name" value="AAA+_ATPase"/>
</dbReference>
<dbReference type="InterPro" id="IPR003701">
    <property type="entry name" value="Mre11"/>
</dbReference>
<dbReference type="GO" id="GO:0030870">
    <property type="term" value="C:Mre11 complex"/>
    <property type="evidence" value="ECO:0007669"/>
    <property type="project" value="InterPro"/>
</dbReference>
<evidence type="ECO:0000256" key="13">
    <source>
        <dbReference type="ARBA" id="ARBA00022840"/>
    </source>
</evidence>
<dbReference type="SUPFAM" id="SSF52540">
    <property type="entry name" value="P-loop containing nucleoside triphosphate hydrolases"/>
    <property type="match status" value="1"/>
</dbReference>
<dbReference type="InterPro" id="IPR038487">
    <property type="entry name" value="Mre11_capping_dom"/>
</dbReference>
<dbReference type="GO" id="GO:0042138">
    <property type="term" value="P:meiotic DNA double-strand break formation"/>
    <property type="evidence" value="ECO:0007669"/>
    <property type="project" value="TreeGrafter"/>
</dbReference>
<feature type="compositionally biased region" description="Basic and acidic residues" evidence="19">
    <location>
        <begin position="505"/>
        <end position="518"/>
    </location>
</feature>
<keyword evidence="6 18" id="KW-0540">Nuclease</keyword>
<name>A0A1V2L4D3_CYBFA</name>
<evidence type="ECO:0000256" key="12">
    <source>
        <dbReference type="ARBA" id="ARBA00022839"/>
    </source>
</evidence>
<evidence type="ECO:0000256" key="11">
    <source>
        <dbReference type="ARBA" id="ARBA00022801"/>
    </source>
</evidence>
<evidence type="ECO:0000256" key="2">
    <source>
        <dbReference type="ARBA" id="ARBA00004123"/>
    </source>
</evidence>
<dbReference type="GO" id="GO:0000723">
    <property type="term" value="P:telomere maintenance"/>
    <property type="evidence" value="ECO:0007669"/>
    <property type="project" value="TreeGrafter"/>
</dbReference>
<reference evidence="24" key="1">
    <citation type="journal article" date="2017" name="Genome Announc.">
        <title>Genome sequences of Cyberlindnera fabianii 65, Pichia kudriavzevii 129, and Saccharomyces cerevisiae 131 isolated from fermented masau fruits in Zimbabwe.</title>
        <authorList>
            <person name="van Rijswijck I.M.H."/>
            <person name="Derks M.F.L."/>
            <person name="Abee T."/>
            <person name="de Ridder D."/>
            <person name="Smid E.J."/>
        </authorList>
    </citation>
    <scope>NUCLEOTIDE SEQUENCE [LARGE SCALE GENOMIC DNA]</scope>
    <source>
        <strain evidence="24">65</strain>
    </source>
</reference>
<dbReference type="GO" id="GO:0035861">
    <property type="term" value="C:site of double-strand break"/>
    <property type="evidence" value="ECO:0007669"/>
    <property type="project" value="TreeGrafter"/>
</dbReference>
<protein>
    <submittedName>
        <fullName evidence="23">Double-strand break repair protein MRE11</fullName>
    </submittedName>
</protein>
<evidence type="ECO:0000256" key="8">
    <source>
        <dbReference type="ARBA" id="ARBA00022741"/>
    </source>
</evidence>
<feature type="domain" description="Clp ATPase C-terminal" evidence="21">
    <location>
        <begin position="980"/>
        <end position="1075"/>
    </location>
</feature>
<evidence type="ECO:0000313" key="24">
    <source>
        <dbReference type="Proteomes" id="UP000189513"/>
    </source>
</evidence>
<comment type="cofactor">
    <cofactor evidence="1">
        <name>Mn(2+)</name>
        <dbReference type="ChEBI" id="CHEBI:29035"/>
    </cofactor>
</comment>
<dbReference type="VEuPathDB" id="FungiDB:BON22_3302"/>
<evidence type="ECO:0000259" key="21">
    <source>
        <dbReference type="SMART" id="SM01086"/>
    </source>
</evidence>
<evidence type="ECO:0000256" key="3">
    <source>
        <dbReference type="ARBA" id="ARBA00004286"/>
    </source>
</evidence>
<dbReference type="SMART" id="SM01347">
    <property type="entry name" value="Mre11_DNA_bind"/>
    <property type="match status" value="1"/>
</dbReference>
<feature type="domain" description="AAA+ ATPase" evidence="20">
    <location>
        <begin position="757"/>
        <end position="919"/>
    </location>
</feature>
<dbReference type="GO" id="GO:0000014">
    <property type="term" value="F:single-stranded DNA endodeoxyribonuclease activity"/>
    <property type="evidence" value="ECO:0007669"/>
    <property type="project" value="TreeGrafter"/>
</dbReference>
<dbReference type="FunFam" id="3.60.21.10:FF:000011">
    <property type="entry name" value="Double-strand break repair protein"/>
    <property type="match status" value="1"/>
</dbReference>
<dbReference type="CDD" id="cd00840">
    <property type="entry name" value="MPP_Mre11_N"/>
    <property type="match status" value="1"/>
</dbReference>
<keyword evidence="15 18" id="KW-0464">Manganese</keyword>
<gene>
    <name evidence="23" type="ORF">BON22_3302</name>
</gene>
<dbReference type="GO" id="GO:0007095">
    <property type="term" value="P:mitotic G2 DNA damage checkpoint signaling"/>
    <property type="evidence" value="ECO:0007669"/>
    <property type="project" value="TreeGrafter"/>
</dbReference>
<evidence type="ECO:0000256" key="14">
    <source>
        <dbReference type="ARBA" id="ARBA00023204"/>
    </source>
</evidence>
<dbReference type="SMART" id="SM01086">
    <property type="entry name" value="ClpB_D2-small"/>
    <property type="match status" value="1"/>
</dbReference>
<dbReference type="InterPro" id="IPR004843">
    <property type="entry name" value="Calcineurin-like_PHP"/>
</dbReference>
<dbReference type="Proteomes" id="UP000189513">
    <property type="component" value="Unassembled WGS sequence"/>
</dbReference>
<evidence type="ECO:0000259" key="20">
    <source>
        <dbReference type="SMART" id="SM00382"/>
    </source>
</evidence>
<keyword evidence="17 18" id="KW-0469">Meiosis</keyword>
<comment type="caution">
    <text evidence="23">The sequence shown here is derived from an EMBL/GenBank/DDBJ whole genome shotgun (WGS) entry which is preliminary data.</text>
</comment>
<feature type="compositionally biased region" description="Acidic residues" evidence="19">
    <location>
        <begin position="563"/>
        <end position="575"/>
    </location>
</feature>
<dbReference type="Gene3D" id="3.30.110.110">
    <property type="entry name" value="Mre11, capping domain"/>
    <property type="match status" value="1"/>
</dbReference>
<dbReference type="NCBIfam" id="TIGR00583">
    <property type="entry name" value="mre11"/>
    <property type="match status" value="1"/>
</dbReference>
<evidence type="ECO:0000256" key="15">
    <source>
        <dbReference type="ARBA" id="ARBA00023211"/>
    </source>
</evidence>
<dbReference type="Gene3D" id="3.40.50.300">
    <property type="entry name" value="P-loop containing nucleotide triphosphate hydrolases"/>
    <property type="match status" value="1"/>
</dbReference>
<keyword evidence="5" id="KW-0158">Chromosome</keyword>
<keyword evidence="16 18" id="KW-0539">Nucleus</keyword>
<proteinExistence type="inferred from homology"/>
<evidence type="ECO:0000256" key="5">
    <source>
        <dbReference type="ARBA" id="ARBA00022454"/>
    </source>
</evidence>
<feature type="domain" description="Mre11 DNA-binding" evidence="22">
    <location>
        <begin position="294"/>
        <end position="460"/>
    </location>
</feature>
<dbReference type="Pfam" id="PF07724">
    <property type="entry name" value="AAA_2"/>
    <property type="match status" value="1"/>
</dbReference>
<evidence type="ECO:0000256" key="16">
    <source>
        <dbReference type="ARBA" id="ARBA00023242"/>
    </source>
</evidence>
<dbReference type="GO" id="GO:0000724">
    <property type="term" value="P:double-strand break repair via homologous recombination"/>
    <property type="evidence" value="ECO:0007669"/>
    <property type="project" value="TreeGrafter"/>
</dbReference>
<dbReference type="Gene3D" id="3.60.21.10">
    <property type="match status" value="1"/>
</dbReference>
<keyword evidence="7" id="KW-0479">Metal-binding</keyword>
<evidence type="ECO:0000256" key="19">
    <source>
        <dbReference type="SAM" id="MobiDB-lite"/>
    </source>
</evidence>
<accession>A0A1V2L4D3</accession>
<dbReference type="InterPro" id="IPR029052">
    <property type="entry name" value="Metallo-depent_PP-like"/>
</dbReference>
<feature type="region of interest" description="Disordered" evidence="19">
    <location>
        <begin position="505"/>
        <end position="620"/>
    </location>
</feature>
<keyword evidence="9 18" id="KW-0255">Endonuclease</keyword>
<dbReference type="AlphaFoldDB" id="A0A1V2L4D3"/>
<dbReference type="GO" id="GO:0005524">
    <property type="term" value="F:ATP binding"/>
    <property type="evidence" value="ECO:0007669"/>
    <property type="project" value="UniProtKB-KW"/>
</dbReference>
<dbReference type="NCBIfam" id="NF003745">
    <property type="entry name" value="PRK05342.1"/>
    <property type="match status" value="1"/>
</dbReference>
<dbReference type="Pfam" id="PF00149">
    <property type="entry name" value="Metallophos"/>
    <property type="match status" value="1"/>
</dbReference>
<dbReference type="GO" id="GO:0097552">
    <property type="term" value="P:mitochondrial double-strand break repair via homologous recombination"/>
    <property type="evidence" value="ECO:0007669"/>
    <property type="project" value="TreeGrafter"/>
</dbReference>